<evidence type="ECO:0000313" key="2">
    <source>
        <dbReference type="EMBL" id="KOG00238.1"/>
    </source>
</evidence>
<feature type="compositionally biased region" description="Polar residues" evidence="1">
    <location>
        <begin position="41"/>
        <end position="114"/>
    </location>
</feature>
<feature type="compositionally biased region" description="Polar residues" evidence="1">
    <location>
        <begin position="168"/>
        <end position="184"/>
    </location>
</feature>
<protein>
    <submittedName>
        <fullName evidence="2">Uncharacterized protein</fullName>
    </submittedName>
</protein>
<feature type="compositionally biased region" description="Polar residues" evidence="1">
    <location>
        <begin position="275"/>
        <end position="286"/>
    </location>
</feature>
<dbReference type="EMBL" id="KQ415833">
    <property type="protein sequence ID" value="KOG00238.1"/>
    <property type="molecule type" value="Genomic_DNA"/>
</dbReference>
<dbReference type="AlphaFoldDB" id="A0A0L8IFM7"/>
<reference evidence="2" key="1">
    <citation type="submission" date="2015-07" db="EMBL/GenBank/DDBJ databases">
        <title>MeaNS - Measles Nucleotide Surveillance Program.</title>
        <authorList>
            <person name="Tran T."/>
            <person name="Druce J."/>
        </authorList>
    </citation>
    <scope>NUCLEOTIDE SEQUENCE</scope>
    <source>
        <strain evidence="2">UCB-OBI-ISO-001</strain>
        <tissue evidence="2">Gonad</tissue>
    </source>
</reference>
<feature type="compositionally biased region" description="Polar residues" evidence="1">
    <location>
        <begin position="244"/>
        <end position="262"/>
    </location>
</feature>
<organism evidence="2">
    <name type="scientific">Octopus bimaculoides</name>
    <name type="common">California two-spotted octopus</name>
    <dbReference type="NCBI Taxonomy" id="37653"/>
    <lineage>
        <taxon>Eukaryota</taxon>
        <taxon>Metazoa</taxon>
        <taxon>Spiralia</taxon>
        <taxon>Lophotrochozoa</taxon>
        <taxon>Mollusca</taxon>
        <taxon>Cephalopoda</taxon>
        <taxon>Coleoidea</taxon>
        <taxon>Octopodiformes</taxon>
        <taxon>Octopoda</taxon>
        <taxon>Incirrata</taxon>
        <taxon>Octopodidae</taxon>
        <taxon>Octopus</taxon>
    </lineage>
</organism>
<accession>A0A0L8IFM7</accession>
<proteinExistence type="predicted"/>
<feature type="compositionally biased region" description="Low complexity" evidence="1">
    <location>
        <begin position="205"/>
        <end position="238"/>
    </location>
</feature>
<evidence type="ECO:0000256" key="1">
    <source>
        <dbReference type="SAM" id="MobiDB-lite"/>
    </source>
</evidence>
<name>A0A0L8IFM7_OCTBM</name>
<feature type="region of interest" description="Disordered" evidence="1">
    <location>
        <begin position="1"/>
        <end position="286"/>
    </location>
</feature>
<gene>
    <name evidence="2" type="ORF">OCBIM_22006672mg</name>
</gene>
<sequence>MHELESRTPMLIRLSENENSDAKGMEQTEPLLSKRGKPESQLEQSTSQAPNQDDTGDVKSSSDVADTGTTNGPSLSATDPGTTISPPCEQTANVTQDGAPSTCNVRPHTQSNVPSKHVTEDGGCNTGRVTDAGCSNNENGLDASVESPTDSTPITPRAGTHVEHDQPGKSNRNQYLTSTSNSLLPHTDLGVSSTNTNVPPPPSSTIPTTNTNNTTTSSTGIVNNNSTSSYTPTTSDTSCVDSAPNCSHTSLKSSHPQQSPQEVYSKIPNNPLLASHSNLPPNSSVLGYKATVQSSDENHHHYQPQRPLPTDQQRPLLLDSSSVCARPTILAGNLELDIV</sequence>